<evidence type="ECO:0000256" key="3">
    <source>
        <dbReference type="ARBA" id="ARBA00022679"/>
    </source>
</evidence>
<dbReference type="Gene3D" id="2.160.10.10">
    <property type="entry name" value="Hexapeptide repeat proteins"/>
    <property type="match status" value="1"/>
</dbReference>
<comment type="caution">
    <text evidence="5">The sequence shown here is derived from an EMBL/GenBank/DDBJ whole genome shotgun (WGS) entry which is preliminary data.</text>
</comment>
<organism evidence="5 6">
    <name type="scientific">Marvinbryantia formatexigens DSM 14469</name>
    <dbReference type="NCBI Taxonomy" id="478749"/>
    <lineage>
        <taxon>Bacteria</taxon>
        <taxon>Bacillati</taxon>
        <taxon>Bacillota</taxon>
        <taxon>Clostridia</taxon>
        <taxon>Lachnospirales</taxon>
        <taxon>Lachnospiraceae</taxon>
        <taxon>Marvinbryantia</taxon>
    </lineage>
</organism>
<dbReference type="eggNOG" id="COG1045">
    <property type="taxonomic scope" value="Bacteria"/>
</dbReference>
<dbReference type="EMBL" id="ACCL02000021">
    <property type="protein sequence ID" value="EET59156.1"/>
    <property type="molecule type" value="Genomic_DNA"/>
</dbReference>
<dbReference type="AlphaFoldDB" id="C6LJN3"/>
<comment type="pathway">
    <text evidence="1">Amino-acid biosynthesis; L-cysteine biosynthesis; L-cysteine from L-serine: step 1/2.</text>
</comment>
<evidence type="ECO:0000256" key="1">
    <source>
        <dbReference type="ARBA" id="ARBA00004876"/>
    </source>
</evidence>
<dbReference type="InterPro" id="IPR011004">
    <property type="entry name" value="Trimer_LpxA-like_sf"/>
</dbReference>
<dbReference type="PANTHER" id="PTHR42811">
    <property type="entry name" value="SERINE ACETYLTRANSFERASE"/>
    <property type="match status" value="1"/>
</dbReference>
<evidence type="ECO:0000256" key="4">
    <source>
        <dbReference type="ARBA" id="ARBA00023315"/>
    </source>
</evidence>
<proteinExistence type="predicted"/>
<sequence>MNKLQAAQMETLVASLLESYEEHSVISNIDSDNRLNREMIIQICEMVRQVLFPGYFEDKKLKSGTVRYHVGELLENIEYELTKQVGKAMECAGAQAECECRCRAEEIVQSFLYRLPWLREMLAKDVQAAYDGDPAAFNTDEVIFSYPGVFAITVNRIAHELHVLGVPMIPRIMTEYAHNLTGIDIHPGATIGEYFFIDHGTGVVVGETTVIGKNVKLYQGVTLGALSTRGGQTLRGVKRHPTLMDNVTVYSGASILGGDTVIGEGAVIGSNAFITSSVPDHTRVSIKNPELQFKVRGSVQTQELGQEGFFNRKEND</sequence>
<dbReference type="InterPro" id="IPR042122">
    <property type="entry name" value="Ser_AcTrfase_N_sf"/>
</dbReference>
<dbReference type="STRING" id="168384.SAMN05660368_01963"/>
<keyword evidence="6" id="KW-1185">Reference proteome</keyword>
<accession>C6LJN3</accession>
<dbReference type="GO" id="GO:0016746">
    <property type="term" value="F:acyltransferase activity"/>
    <property type="evidence" value="ECO:0007669"/>
    <property type="project" value="UniProtKB-KW"/>
</dbReference>
<protein>
    <submittedName>
        <fullName evidence="5">Serine O-acetyltransferase</fullName>
    </submittedName>
</protein>
<evidence type="ECO:0000256" key="2">
    <source>
        <dbReference type="ARBA" id="ARBA00022605"/>
    </source>
</evidence>
<dbReference type="SUPFAM" id="SSF51161">
    <property type="entry name" value="Trimeric LpxA-like enzymes"/>
    <property type="match status" value="1"/>
</dbReference>
<reference evidence="5" key="1">
    <citation type="submission" date="2009-07" db="EMBL/GenBank/DDBJ databases">
        <authorList>
            <person name="Weinstock G."/>
            <person name="Sodergren E."/>
            <person name="Clifton S."/>
            <person name="Fulton L."/>
            <person name="Fulton B."/>
            <person name="Courtney L."/>
            <person name="Fronick C."/>
            <person name="Harrison M."/>
            <person name="Strong C."/>
            <person name="Farmer C."/>
            <person name="Delahaunty K."/>
            <person name="Markovic C."/>
            <person name="Hall O."/>
            <person name="Minx P."/>
            <person name="Tomlinson C."/>
            <person name="Mitreva M."/>
            <person name="Nelson J."/>
            <person name="Hou S."/>
            <person name="Wollam A."/>
            <person name="Pepin K.H."/>
            <person name="Johnson M."/>
            <person name="Bhonagiri V."/>
            <person name="Nash W.E."/>
            <person name="Warren W."/>
            <person name="Chinwalla A."/>
            <person name="Mardis E.R."/>
            <person name="Wilson R.K."/>
        </authorList>
    </citation>
    <scope>NUCLEOTIDE SEQUENCE [LARGE SCALE GENOMIC DNA]</scope>
    <source>
        <strain evidence="5">DSM 14469</strain>
    </source>
</reference>
<evidence type="ECO:0000313" key="6">
    <source>
        <dbReference type="Proteomes" id="UP000005561"/>
    </source>
</evidence>
<dbReference type="CDD" id="cd03354">
    <property type="entry name" value="LbH_SAT"/>
    <property type="match status" value="1"/>
</dbReference>
<evidence type="ECO:0000313" key="5">
    <source>
        <dbReference type="EMBL" id="EET59156.1"/>
    </source>
</evidence>
<keyword evidence="3" id="KW-0808">Transferase</keyword>
<dbReference type="Proteomes" id="UP000005561">
    <property type="component" value="Unassembled WGS sequence"/>
</dbReference>
<keyword evidence="4" id="KW-0012">Acyltransferase</keyword>
<dbReference type="InterPro" id="IPR045304">
    <property type="entry name" value="LbH_SAT"/>
</dbReference>
<name>C6LJN3_9FIRM</name>
<dbReference type="Gene3D" id="1.10.3130.10">
    <property type="entry name" value="serine acetyltransferase, domain 1"/>
    <property type="match status" value="1"/>
</dbReference>
<dbReference type="RefSeq" id="WP_006863633.1">
    <property type="nucleotide sequence ID" value="NZ_ACCL02000021.1"/>
</dbReference>
<gene>
    <name evidence="5" type="ORF">BRYFOR_08870</name>
</gene>
<dbReference type="GO" id="GO:0008652">
    <property type="term" value="P:amino acid biosynthetic process"/>
    <property type="evidence" value="ECO:0007669"/>
    <property type="project" value="UniProtKB-KW"/>
</dbReference>
<dbReference type="OrthoDB" id="9801456at2"/>
<keyword evidence="2" id="KW-0028">Amino-acid biosynthesis</keyword>